<evidence type="ECO:0000259" key="3">
    <source>
        <dbReference type="Pfam" id="PF07705"/>
    </source>
</evidence>
<dbReference type="EMBL" id="JAOPJZ010000024">
    <property type="protein sequence ID" value="MCU4753873.1"/>
    <property type="molecule type" value="Genomic_DNA"/>
</dbReference>
<accession>A0AAP2ZB85</accession>
<gene>
    <name evidence="5" type="ORF">OB919_18120</name>
</gene>
<dbReference type="RefSeq" id="WP_342810181.1">
    <property type="nucleotide sequence ID" value="NZ_JAOPJZ010000024.1"/>
</dbReference>
<dbReference type="Pfam" id="PF18204">
    <property type="entry name" value="PGF-CTERM"/>
    <property type="match status" value="1"/>
</dbReference>
<dbReference type="Pfam" id="PF07705">
    <property type="entry name" value="CARDB"/>
    <property type="match status" value="1"/>
</dbReference>
<evidence type="ECO:0000313" key="5">
    <source>
        <dbReference type="EMBL" id="MCU4753873.1"/>
    </source>
</evidence>
<protein>
    <submittedName>
        <fullName evidence="5">PGF-CTERM sorting domain-containing protein</fullName>
    </submittedName>
</protein>
<dbReference type="NCBIfam" id="TIGR04126">
    <property type="entry name" value="PGF_CTERM"/>
    <property type="match status" value="1"/>
</dbReference>
<dbReference type="Gene3D" id="2.60.40.10">
    <property type="entry name" value="Immunoglobulins"/>
    <property type="match status" value="2"/>
</dbReference>
<dbReference type="AlphaFoldDB" id="A0AAP2ZB85"/>
<dbReference type="GO" id="GO:0030115">
    <property type="term" value="C:S-layer"/>
    <property type="evidence" value="ECO:0007669"/>
    <property type="project" value="UniProtKB-SubCell"/>
</dbReference>
<feature type="domain" description="CARDB" evidence="3">
    <location>
        <begin position="508"/>
        <end position="585"/>
    </location>
</feature>
<sequence>MGDTLRTGVTVAVVVLTALAGIGAGTALGGATAGNASSTQNVEATFDSSTYTQIQGDEVVIEIDLAAGVDQVTLEIGDPDYGYEAEVVASTSSGGTVEIIMDTYRAGGWDGTPASDVYTGGDGTTILEASRSNDLPIPLQPAGDDDDDPGEILLEAYTDDGIQDISSIELLERSTDDIAVLTHPQSESPSGFDDLESTLTVRDVVATGDPAYVGVQATGLSGFLSGADDLATGTEGASLTVVQADAGPYDDPVEIDISDAPFEYDPDAGRFYVGIDTSQAGVEPGEYEATFTLSEENPYVESGEERVETTFEIVDPDITITSESVSATGTTTLEGQSTLAPGTTVDARVVGPTSIERLEGEVRSDGSISIPLGFDDLEAGDELEAELSVGDELVDQRVVPVEDDAVETPGSIEIESVNAPTSIVIDEPFTPAATFTNPGDTAVSDTVFLVTQYGEYPQEIDLEGGETRQVSWDVELEGTGEEPYAIVTPDEYIEDTVTVQEETDGAPAFAIDDLYVPSTVTEGETFTFEATIVNEGSGAGETPVVGVFDGDLVEERVISLESGESQRVTFETTADVSPGVYDIIVGPPGEEVLIGIEVLEADTPADDVDDTDAGVDDVDDTADVVDEADDEEATIEISSVTHPSSHPVEGNTEVTLENHGVEARSVDVSLEFDGELADETDLTLEAGEERTVTLEVPEDLDPGAYEVVVTAGESTHEETLEITADDDGAPAGNVNEELRLGDDVDGQPGFTAIGALVALLSIALLARRR</sequence>
<keyword evidence="2" id="KW-1133">Transmembrane helix</keyword>
<reference evidence="5 6" key="1">
    <citation type="submission" date="2022-09" db="EMBL/GenBank/DDBJ databases">
        <title>Enrichment on poylsaccharides allowed isolation of novel metabolic and taxonomic groups of Haloarchaea.</title>
        <authorList>
            <person name="Sorokin D.Y."/>
            <person name="Elcheninov A.G."/>
            <person name="Khizhniak T.V."/>
            <person name="Kolganova T.V."/>
            <person name="Kublanov I.V."/>
        </authorList>
    </citation>
    <scope>NUCLEOTIDE SEQUENCE [LARGE SCALE GENOMIC DNA]</scope>
    <source>
        <strain evidence="5 6">AArc-curdl1</strain>
    </source>
</reference>
<keyword evidence="2" id="KW-0472">Membrane</keyword>
<evidence type="ECO:0000259" key="4">
    <source>
        <dbReference type="Pfam" id="PF18204"/>
    </source>
</evidence>
<feature type="transmembrane region" description="Helical" evidence="2">
    <location>
        <begin position="749"/>
        <end position="766"/>
    </location>
</feature>
<evidence type="ECO:0000313" key="6">
    <source>
        <dbReference type="Proteomes" id="UP001321047"/>
    </source>
</evidence>
<name>A0AAP2ZB85_9EURY</name>
<dbReference type="InterPro" id="IPR026371">
    <property type="entry name" value="PGF_CTERM"/>
</dbReference>
<keyword evidence="1" id="KW-0732">Signal</keyword>
<proteinExistence type="predicted"/>
<dbReference type="GO" id="GO:0005886">
    <property type="term" value="C:plasma membrane"/>
    <property type="evidence" value="ECO:0007669"/>
    <property type="project" value="UniProtKB-SubCell"/>
</dbReference>
<evidence type="ECO:0000256" key="1">
    <source>
        <dbReference type="ARBA" id="ARBA00022729"/>
    </source>
</evidence>
<organism evidence="5 6">
    <name type="scientific">Natronosalvus hydrolyticus</name>
    <dbReference type="NCBI Taxonomy" id="2979988"/>
    <lineage>
        <taxon>Archaea</taxon>
        <taxon>Methanobacteriati</taxon>
        <taxon>Methanobacteriota</taxon>
        <taxon>Stenosarchaea group</taxon>
        <taxon>Halobacteria</taxon>
        <taxon>Halobacteriales</taxon>
        <taxon>Natrialbaceae</taxon>
        <taxon>Natronosalvus</taxon>
    </lineage>
</organism>
<evidence type="ECO:0000256" key="2">
    <source>
        <dbReference type="SAM" id="Phobius"/>
    </source>
</evidence>
<dbReference type="InterPro" id="IPR011635">
    <property type="entry name" value="CARDB"/>
</dbReference>
<feature type="domain" description="PGF-CTERM archaeal protein-sorting signal" evidence="4">
    <location>
        <begin position="747"/>
        <end position="769"/>
    </location>
</feature>
<dbReference type="Proteomes" id="UP001321047">
    <property type="component" value="Unassembled WGS sequence"/>
</dbReference>
<dbReference type="InterPro" id="IPR013783">
    <property type="entry name" value="Ig-like_fold"/>
</dbReference>
<keyword evidence="2" id="KW-0812">Transmembrane</keyword>
<comment type="caution">
    <text evidence="5">The sequence shown here is derived from an EMBL/GenBank/DDBJ whole genome shotgun (WGS) entry which is preliminary data.</text>
</comment>
<keyword evidence="6" id="KW-1185">Reference proteome</keyword>